<accession>G8NPZ6</accession>
<dbReference type="eggNOG" id="ENOG502ZHB3">
    <property type="taxonomic scope" value="Bacteria"/>
</dbReference>
<dbReference type="AlphaFoldDB" id="G8NPZ6"/>
<dbReference type="Proteomes" id="UP000007113">
    <property type="component" value="Chromosome"/>
</dbReference>
<keyword evidence="2" id="KW-1185">Reference proteome</keyword>
<dbReference type="HOGENOM" id="CLU_801145_0_0_0"/>
<dbReference type="KEGG" id="gma:AciX8_4048"/>
<evidence type="ECO:0000313" key="2">
    <source>
        <dbReference type="Proteomes" id="UP000007113"/>
    </source>
</evidence>
<reference evidence="1 2" key="1">
    <citation type="submission" date="2011-11" db="EMBL/GenBank/DDBJ databases">
        <title>Complete sequence of Granulicella mallensis MP5ACTX8.</title>
        <authorList>
            <consortium name="US DOE Joint Genome Institute"/>
            <person name="Lucas S."/>
            <person name="Copeland A."/>
            <person name="Lapidus A."/>
            <person name="Cheng J.-F."/>
            <person name="Goodwin L."/>
            <person name="Pitluck S."/>
            <person name="Peters L."/>
            <person name="Lu M."/>
            <person name="Detter J.C."/>
            <person name="Han C."/>
            <person name="Tapia R."/>
            <person name="Land M."/>
            <person name="Hauser L."/>
            <person name="Kyrpides N."/>
            <person name="Ivanova N."/>
            <person name="Mikhailova N."/>
            <person name="Pagani I."/>
            <person name="Rawat S."/>
            <person name="Mannisto M."/>
            <person name="Haggblom M."/>
            <person name="Woyke T."/>
        </authorList>
    </citation>
    <scope>NUCLEOTIDE SEQUENCE [LARGE SCALE GENOMIC DNA]</scope>
    <source>
        <strain evidence="2">ATCC BAA-1857 / DSM 23137 / MP5ACTX8</strain>
    </source>
</reference>
<gene>
    <name evidence="1" type="ordered locus">AciX8_4048</name>
</gene>
<dbReference type="EMBL" id="CP003130">
    <property type="protein sequence ID" value="AEU38330.1"/>
    <property type="molecule type" value="Genomic_DNA"/>
</dbReference>
<dbReference type="STRING" id="682795.AciX8_4048"/>
<protein>
    <submittedName>
        <fullName evidence="1">Uncharacterized protein</fullName>
    </submittedName>
</protein>
<sequence length="346" mass="38454">MRCTYDEEEGTVRELGKSINDRIHPLKSWKSQHNIAVLALLGIVGLPGVPARAQTSVAKKSPFVGAYHHDEADSAEDLAILPDRKFCFELSDGTEEHLTAGRWKPTEHGIVLEEVKRPSNGIFAGVMPHWQSQEESSGPVSVNFLFDGQSLGSQGTFVFGFSEDEALPKEMRPVFAATANKFSEQYALPPVTGPVKSFFIAYREHPEGPRTRSRMYRVLQFHLPEVKPPAELNDPTARLVSMDIAIGFDSESTQPPLHFNSEIKDGVLFVDGAKFGDRQELPDEMKADSPECTKLIEQAEKKVSTEPELMEDGSLQLKPVRSFDQELHVEGAKPYFTTPSDDKTAK</sequence>
<proteinExistence type="predicted"/>
<evidence type="ECO:0000313" key="1">
    <source>
        <dbReference type="EMBL" id="AEU38330.1"/>
    </source>
</evidence>
<name>G8NPZ6_GRAMM</name>
<organism evidence="1 2">
    <name type="scientific">Granulicella mallensis (strain ATCC BAA-1857 / DSM 23137 / MP5ACTX8)</name>
    <dbReference type="NCBI Taxonomy" id="682795"/>
    <lineage>
        <taxon>Bacteria</taxon>
        <taxon>Pseudomonadati</taxon>
        <taxon>Acidobacteriota</taxon>
        <taxon>Terriglobia</taxon>
        <taxon>Terriglobales</taxon>
        <taxon>Acidobacteriaceae</taxon>
        <taxon>Granulicella</taxon>
    </lineage>
</organism>